<dbReference type="InterPro" id="IPR036291">
    <property type="entry name" value="NAD(P)-bd_dom_sf"/>
</dbReference>
<dbReference type="SUPFAM" id="SSF51735">
    <property type="entry name" value="NAD(P)-binding Rossmann-fold domains"/>
    <property type="match status" value="1"/>
</dbReference>
<sequence length="78" mass="7871">MDNPARWLGLDVHVIPYGGLLAGETLLVSGATGNLGSSVGAIVMGAGCMVAPGRNGAALDLLADRFGPRVRPVGSDLR</sequence>
<gene>
    <name evidence="1" type="ORF">GCM10010326_65220</name>
</gene>
<keyword evidence="2" id="KW-1185">Reference proteome</keyword>
<proteinExistence type="predicted"/>
<comment type="caution">
    <text evidence="1">The sequence shown here is derived from an EMBL/GenBank/DDBJ whole genome shotgun (WGS) entry which is preliminary data.</text>
</comment>
<accession>A0ABQ3AR27</accession>
<reference evidence="2" key="1">
    <citation type="journal article" date="2019" name="Int. J. Syst. Evol. Microbiol.">
        <title>The Global Catalogue of Microorganisms (GCM) 10K type strain sequencing project: providing services to taxonomists for standard genome sequencing and annotation.</title>
        <authorList>
            <consortium name="The Broad Institute Genomics Platform"/>
            <consortium name="The Broad Institute Genome Sequencing Center for Infectious Disease"/>
            <person name="Wu L."/>
            <person name="Ma J."/>
        </authorList>
    </citation>
    <scope>NUCLEOTIDE SEQUENCE [LARGE SCALE GENOMIC DNA]</scope>
    <source>
        <strain evidence="2">JCM 4594</strain>
    </source>
</reference>
<name>A0ABQ3AR27_9ACTN</name>
<evidence type="ECO:0000313" key="1">
    <source>
        <dbReference type="EMBL" id="GGY61366.1"/>
    </source>
</evidence>
<protein>
    <submittedName>
        <fullName evidence="1">Uncharacterized protein</fullName>
    </submittedName>
</protein>
<dbReference type="EMBL" id="BMUU01000015">
    <property type="protein sequence ID" value="GGY61366.1"/>
    <property type="molecule type" value="Genomic_DNA"/>
</dbReference>
<evidence type="ECO:0000313" key="2">
    <source>
        <dbReference type="Proteomes" id="UP000600946"/>
    </source>
</evidence>
<dbReference type="Proteomes" id="UP000600946">
    <property type="component" value="Unassembled WGS sequence"/>
</dbReference>
<organism evidence="1 2">
    <name type="scientific">Streptomyces xanthochromogenes</name>
    <dbReference type="NCBI Taxonomy" id="67384"/>
    <lineage>
        <taxon>Bacteria</taxon>
        <taxon>Bacillati</taxon>
        <taxon>Actinomycetota</taxon>
        <taxon>Actinomycetes</taxon>
        <taxon>Kitasatosporales</taxon>
        <taxon>Streptomycetaceae</taxon>
        <taxon>Streptomyces</taxon>
    </lineage>
</organism>